<gene>
    <name evidence="1" type="ORF">PBLR_13644</name>
</gene>
<dbReference type="Proteomes" id="UP000304148">
    <property type="component" value="Chromosome"/>
</dbReference>
<evidence type="ECO:0000313" key="1">
    <source>
        <dbReference type="EMBL" id="SYX85222.1"/>
    </source>
</evidence>
<protein>
    <submittedName>
        <fullName evidence="1">Uncharacterized protein</fullName>
    </submittedName>
</protein>
<proteinExistence type="predicted"/>
<name>A0A383RF25_PAEAL</name>
<reference evidence="2" key="1">
    <citation type="submission" date="2018-08" db="EMBL/GenBank/DDBJ databases">
        <authorList>
            <person name="Chevrot R."/>
        </authorList>
    </citation>
    <scope>NUCLEOTIDE SEQUENCE [LARGE SCALE GENOMIC DNA]</scope>
</reference>
<dbReference type="EMBL" id="LS992241">
    <property type="protein sequence ID" value="SYX85222.1"/>
    <property type="molecule type" value="Genomic_DNA"/>
</dbReference>
<evidence type="ECO:0000313" key="2">
    <source>
        <dbReference type="Proteomes" id="UP000304148"/>
    </source>
</evidence>
<dbReference type="RefSeq" id="WP_138186913.1">
    <property type="nucleotide sequence ID" value="NZ_LS992241.1"/>
</dbReference>
<organism evidence="1 2">
    <name type="scientific">Paenibacillus alvei</name>
    <name type="common">Bacillus alvei</name>
    <dbReference type="NCBI Taxonomy" id="44250"/>
    <lineage>
        <taxon>Bacteria</taxon>
        <taxon>Bacillati</taxon>
        <taxon>Bacillota</taxon>
        <taxon>Bacilli</taxon>
        <taxon>Bacillales</taxon>
        <taxon>Paenibacillaceae</taxon>
        <taxon>Paenibacillus</taxon>
    </lineage>
</organism>
<sequence>MMKKHVIYKKDNWNMLTVEVQGRYIVLREISEQWGEECHNFLSRPALMHWAEQRFPKEDYAGKEEEWNEIMDKFKQV</sequence>
<accession>A0A383RF25</accession>
<dbReference type="AlphaFoldDB" id="A0A383RF25"/>